<dbReference type="InterPro" id="IPR020103">
    <property type="entry name" value="PsdUridine_synth_cat_dom_sf"/>
</dbReference>
<dbReference type="GO" id="GO:0009982">
    <property type="term" value="F:pseudouridine synthase activity"/>
    <property type="evidence" value="ECO:0007669"/>
    <property type="project" value="InterPro"/>
</dbReference>
<organism evidence="7 8">
    <name type="scientific">Candidatus Moanibacter tarae</name>
    <dbReference type="NCBI Taxonomy" id="2200854"/>
    <lineage>
        <taxon>Bacteria</taxon>
        <taxon>Pseudomonadati</taxon>
        <taxon>Verrucomicrobiota</taxon>
        <taxon>Opitutia</taxon>
        <taxon>Puniceicoccales</taxon>
        <taxon>Puniceicoccales incertae sedis</taxon>
        <taxon>Candidatus Moanibacter</taxon>
    </lineage>
</organism>
<dbReference type="SUPFAM" id="SSF55120">
    <property type="entry name" value="Pseudouridine synthase"/>
    <property type="match status" value="1"/>
</dbReference>
<evidence type="ECO:0000256" key="3">
    <source>
        <dbReference type="PIRSR" id="PIRSR606225-1"/>
    </source>
</evidence>
<dbReference type="Pfam" id="PF00849">
    <property type="entry name" value="PseudoU_synth_2"/>
    <property type="match status" value="1"/>
</dbReference>
<dbReference type="InterPro" id="IPR006224">
    <property type="entry name" value="PsdUridine_synth_RluA-like_CS"/>
</dbReference>
<dbReference type="PANTHER" id="PTHR21600">
    <property type="entry name" value="MITOCHONDRIAL RNA PSEUDOURIDINE SYNTHASE"/>
    <property type="match status" value="1"/>
</dbReference>
<dbReference type="GO" id="GO:0000455">
    <property type="term" value="P:enzyme-directed rRNA pseudouridine synthesis"/>
    <property type="evidence" value="ECO:0007669"/>
    <property type="project" value="TreeGrafter"/>
</dbReference>
<gene>
    <name evidence="7" type="primary">rluD_2</name>
    <name evidence="7" type="ORF">DF168_01718</name>
</gene>
<dbReference type="EMBL" id="CP029803">
    <property type="protein sequence ID" value="AWT60504.1"/>
    <property type="molecule type" value="Genomic_DNA"/>
</dbReference>
<evidence type="ECO:0000256" key="5">
    <source>
        <dbReference type="RuleBase" id="RU362028"/>
    </source>
</evidence>
<dbReference type="InterPro" id="IPR036986">
    <property type="entry name" value="S4_RNA-bd_sf"/>
</dbReference>
<evidence type="ECO:0000313" key="7">
    <source>
        <dbReference type="EMBL" id="AWT60504.1"/>
    </source>
</evidence>
<keyword evidence="2 5" id="KW-0413">Isomerase</keyword>
<dbReference type="PROSITE" id="PS50889">
    <property type="entry name" value="S4"/>
    <property type="match status" value="1"/>
</dbReference>
<dbReference type="AlphaFoldDB" id="A0A2Z4AJ92"/>
<accession>A0A2Z4AJ92</accession>
<dbReference type="KEGG" id="mtar:DF168_01718"/>
<name>A0A2Z4AJ92_9BACT</name>
<dbReference type="PROSITE" id="PS01129">
    <property type="entry name" value="PSI_RLU"/>
    <property type="match status" value="1"/>
</dbReference>
<dbReference type="PANTHER" id="PTHR21600:SF44">
    <property type="entry name" value="RIBOSOMAL LARGE SUBUNIT PSEUDOURIDINE SYNTHASE D"/>
    <property type="match status" value="1"/>
</dbReference>
<dbReference type="Gene3D" id="3.10.290.10">
    <property type="entry name" value="RNA-binding S4 domain"/>
    <property type="match status" value="1"/>
</dbReference>
<dbReference type="SUPFAM" id="SSF55174">
    <property type="entry name" value="Alpha-L RNA-binding motif"/>
    <property type="match status" value="1"/>
</dbReference>
<reference evidence="7 8" key="1">
    <citation type="submission" date="2018-06" db="EMBL/GenBank/DDBJ databases">
        <title>Draft Genome Sequence of a Novel Marine Bacterium Related to the Verrucomicrobia.</title>
        <authorList>
            <person name="Vosseberg J."/>
            <person name="Martijn J."/>
            <person name="Ettema T.J.G."/>
        </authorList>
    </citation>
    <scope>NUCLEOTIDE SEQUENCE [LARGE SCALE GENOMIC DNA]</scope>
    <source>
        <strain evidence="7">TARA_B100001123</strain>
    </source>
</reference>
<protein>
    <recommendedName>
        <fullName evidence="5">Pseudouridine synthase</fullName>
        <ecNumber evidence="5">5.4.99.-</ecNumber>
    </recommendedName>
</protein>
<feature type="active site" evidence="3">
    <location>
        <position position="141"/>
    </location>
</feature>
<evidence type="ECO:0000256" key="1">
    <source>
        <dbReference type="ARBA" id="ARBA00010876"/>
    </source>
</evidence>
<evidence type="ECO:0000313" key="8">
    <source>
        <dbReference type="Proteomes" id="UP000247465"/>
    </source>
</evidence>
<dbReference type="GO" id="GO:0003723">
    <property type="term" value="F:RNA binding"/>
    <property type="evidence" value="ECO:0007669"/>
    <property type="project" value="UniProtKB-KW"/>
</dbReference>
<comment type="catalytic activity">
    <reaction evidence="5">
        <text>a uridine in RNA = a pseudouridine in RNA</text>
        <dbReference type="Rhea" id="RHEA:48348"/>
        <dbReference type="Rhea" id="RHEA-COMP:12068"/>
        <dbReference type="Rhea" id="RHEA-COMP:12069"/>
        <dbReference type="ChEBI" id="CHEBI:65314"/>
        <dbReference type="ChEBI" id="CHEBI:65315"/>
    </reaction>
</comment>
<dbReference type="CDD" id="cd02869">
    <property type="entry name" value="PseudoU_synth_RluA_like"/>
    <property type="match status" value="1"/>
</dbReference>
<dbReference type="EC" id="5.4.99.-" evidence="5"/>
<sequence>MIDKPIDFEVPEENNHQRADRVLADAFPRWSRSRLQRLFDEGQVWLDNEAISKSRKVSTGDFLSFSFPRSSSSVLRPRAIPLEILFEDDHVLVVNKSCGMIVHPGNSTGEDTLVHALLHYCKGRLSSLPGKERPGIVHRLDKDTSGAIVVAKTDVAFRSLSAQFSKRSIEKKYTAICSGVPVPDCGVIREPIGRHPRVRTKMAVVTTGRPAYSEWRRVRVFGDRYSLLEISIQTGRTHQIRVHLSWIGHPVAGDSTYGYRVAKAFPRTMLHAQRIIFNHPVKDCRLTLEAELPTDFSVAVSDLRKQFDS</sequence>
<dbReference type="GO" id="GO:0140098">
    <property type="term" value="F:catalytic activity, acting on RNA"/>
    <property type="evidence" value="ECO:0007669"/>
    <property type="project" value="UniProtKB-ARBA"/>
</dbReference>
<evidence type="ECO:0000259" key="6">
    <source>
        <dbReference type="Pfam" id="PF00849"/>
    </source>
</evidence>
<proteinExistence type="inferred from homology"/>
<dbReference type="InterPro" id="IPR006145">
    <property type="entry name" value="PsdUridine_synth_RsuA/RluA"/>
</dbReference>
<evidence type="ECO:0000256" key="2">
    <source>
        <dbReference type="ARBA" id="ARBA00023235"/>
    </source>
</evidence>
<dbReference type="Proteomes" id="UP000247465">
    <property type="component" value="Chromosome"/>
</dbReference>
<comment type="similarity">
    <text evidence="1 5">Belongs to the pseudouridine synthase RluA family.</text>
</comment>
<keyword evidence="4" id="KW-0694">RNA-binding</keyword>
<dbReference type="CDD" id="cd00165">
    <property type="entry name" value="S4"/>
    <property type="match status" value="1"/>
</dbReference>
<dbReference type="InterPro" id="IPR050188">
    <property type="entry name" value="RluA_PseudoU_synthase"/>
</dbReference>
<evidence type="ECO:0000256" key="4">
    <source>
        <dbReference type="PROSITE-ProRule" id="PRU00182"/>
    </source>
</evidence>
<dbReference type="NCBIfam" id="TIGR00005">
    <property type="entry name" value="rluA_subfam"/>
    <property type="match status" value="1"/>
</dbReference>
<comment type="function">
    <text evidence="5">Responsible for synthesis of pseudouridine from uracil.</text>
</comment>
<dbReference type="InterPro" id="IPR006225">
    <property type="entry name" value="PsdUridine_synth_RluC/D"/>
</dbReference>
<dbReference type="Gene3D" id="3.30.2350.10">
    <property type="entry name" value="Pseudouridine synthase"/>
    <property type="match status" value="1"/>
</dbReference>
<feature type="domain" description="Pseudouridine synthase RsuA/RluA-like" evidence="6">
    <location>
        <begin position="90"/>
        <end position="245"/>
    </location>
</feature>